<gene>
    <name evidence="1" type="ORF">IE53DRAFT_376223</name>
</gene>
<protein>
    <submittedName>
        <fullName evidence="1">Glycoside hydrolase family 17 protein</fullName>
    </submittedName>
</protein>
<reference evidence="1 2" key="1">
    <citation type="journal article" date="2018" name="Mol. Biol. Evol.">
        <title>Broad Genomic Sampling Reveals a Smut Pathogenic Ancestry of the Fungal Clade Ustilaginomycotina.</title>
        <authorList>
            <person name="Kijpornyongpan T."/>
            <person name="Mondo S.J."/>
            <person name="Barry K."/>
            <person name="Sandor L."/>
            <person name="Lee J."/>
            <person name="Lipzen A."/>
            <person name="Pangilinan J."/>
            <person name="LaButti K."/>
            <person name="Hainaut M."/>
            <person name="Henrissat B."/>
            <person name="Grigoriev I.V."/>
            <person name="Spatafora J.W."/>
            <person name="Aime M.C."/>
        </authorList>
    </citation>
    <scope>NUCLEOTIDE SEQUENCE [LARGE SCALE GENOMIC DNA]</scope>
    <source>
        <strain evidence="1 2">SA 807</strain>
    </source>
</reference>
<evidence type="ECO:0000313" key="2">
    <source>
        <dbReference type="Proteomes" id="UP000245626"/>
    </source>
</evidence>
<proteinExistence type="predicted"/>
<keyword evidence="1" id="KW-0378">Hydrolase</keyword>
<evidence type="ECO:0000313" key="1">
    <source>
        <dbReference type="EMBL" id="PWN47097.1"/>
    </source>
</evidence>
<organism evidence="1 2">
    <name type="scientific">Violaceomyces palustris</name>
    <dbReference type="NCBI Taxonomy" id="1673888"/>
    <lineage>
        <taxon>Eukaryota</taxon>
        <taxon>Fungi</taxon>
        <taxon>Dikarya</taxon>
        <taxon>Basidiomycota</taxon>
        <taxon>Ustilaginomycotina</taxon>
        <taxon>Ustilaginomycetes</taxon>
        <taxon>Violaceomycetales</taxon>
        <taxon>Violaceomycetaceae</taxon>
        <taxon>Violaceomyces</taxon>
    </lineage>
</organism>
<dbReference type="Proteomes" id="UP000245626">
    <property type="component" value="Unassembled WGS sequence"/>
</dbReference>
<name>A0ACD0NMU5_9BASI</name>
<sequence length="360" mass="40280">MAACLYITAPGSTVNGFSQEDRLSRTSATPSRPSRVLDGLRPNPGEIKLKLKRSCFPALDFLMPQQVPSSLKDDWWCSQMDEYAFLGFSYAVDACQDRSTLSHDFKKMKREYGARYIRLYSSCDKPDFNDDLIEAAWDAGVGLHMLIWFGFDGDDLWKGRKEALIQSIKQNPKGPHVVRAVVVGSEPMYDWVMPQEQLADQVREVKSRLADFTGRGDAGMQVTLSDMPYGFQLQGGAPDVFEAVDINQANVLPFLDPTAGAAADSWHLVENSYNYFAQRNKGKKVYFTQTGWPSDDAVWKANSKGASANVDEEKAYFDLLDSRCEWMKAKNGGGVGWFAQIYSDAMLPGWGVLDFNMKVS</sequence>
<keyword evidence="2" id="KW-1185">Reference proteome</keyword>
<dbReference type="EMBL" id="KZ820548">
    <property type="protein sequence ID" value="PWN47097.1"/>
    <property type="molecule type" value="Genomic_DNA"/>
</dbReference>
<accession>A0ACD0NMU5</accession>